<gene>
    <name evidence="1" type="ORF">RHMOL_Rhmol04G0173400</name>
</gene>
<reference evidence="1" key="1">
    <citation type="submission" date="2022-02" db="EMBL/GenBank/DDBJ databases">
        <title>Plant Genome Project.</title>
        <authorList>
            <person name="Zhang R.-G."/>
        </authorList>
    </citation>
    <scope>NUCLEOTIDE SEQUENCE</scope>
    <source>
        <strain evidence="1">AT1</strain>
    </source>
</reference>
<dbReference type="Proteomes" id="UP001062846">
    <property type="component" value="Chromosome 4"/>
</dbReference>
<accession>A0ACC0P1C9</accession>
<keyword evidence="2" id="KW-1185">Reference proteome</keyword>
<evidence type="ECO:0000313" key="1">
    <source>
        <dbReference type="EMBL" id="KAI8559432.1"/>
    </source>
</evidence>
<name>A0ACC0P1C9_RHOML</name>
<protein>
    <submittedName>
        <fullName evidence="1">Uncharacterized protein</fullName>
    </submittedName>
</protein>
<dbReference type="EMBL" id="CM046391">
    <property type="protein sequence ID" value="KAI8559432.1"/>
    <property type="molecule type" value="Genomic_DNA"/>
</dbReference>
<sequence>MFDSNWCQWTERMFTMKNDHLVKVGLKDLIRLLRSGIPQNPNLIHAALAFWDPTFNCFHFNCGMMAPTVFDFTHLLGLLPYGSMFDITTTSSIPFTFPNLTSSSSSFNKFLNAAMKTTGDVSDREFFSYLLYTLCKHIICHGGRKIMSEMIWLFVSLKESHLILLFIFWAMFT</sequence>
<comment type="caution">
    <text evidence="1">The sequence shown here is derived from an EMBL/GenBank/DDBJ whole genome shotgun (WGS) entry which is preliminary data.</text>
</comment>
<organism evidence="1 2">
    <name type="scientific">Rhododendron molle</name>
    <name type="common">Chinese azalea</name>
    <name type="synonym">Azalea mollis</name>
    <dbReference type="NCBI Taxonomy" id="49168"/>
    <lineage>
        <taxon>Eukaryota</taxon>
        <taxon>Viridiplantae</taxon>
        <taxon>Streptophyta</taxon>
        <taxon>Embryophyta</taxon>
        <taxon>Tracheophyta</taxon>
        <taxon>Spermatophyta</taxon>
        <taxon>Magnoliopsida</taxon>
        <taxon>eudicotyledons</taxon>
        <taxon>Gunneridae</taxon>
        <taxon>Pentapetalae</taxon>
        <taxon>asterids</taxon>
        <taxon>Ericales</taxon>
        <taxon>Ericaceae</taxon>
        <taxon>Ericoideae</taxon>
        <taxon>Rhodoreae</taxon>
        <taxon>Rhododendron</taxon>
    </lineage>
</organism>
<proteinExistence type="predicted"/>
<evidence type="ECO:0000313" key="2">
    <source>
        <dbReference type="Proteomes" id="UP001062846"/>
    </source>
</evidence>